<dbReference type="FunCoup" id="G3HPZ6">
    <property type="interactions" value="1145"/>
</dbReference>
<gene>
    <name evidence="4" type="ORF">I79_012884</name>
</gene>
<accession>G3HPZ6</accession>
<feature type="region of interest" description="Disordered" evidence="1">
    <location>
        <begin position="1"/>
        <end position="183"/>
    </location>
</feature>
<dbReference type="PANTHER" id="PTHR12771:SF2">
    <property type="entry name" value="ELMO DOMAIN-CONTAINING PROTEIN 3"/>
    <property type="match status" value="1"/>
</dbReference>
<keyword evidence="2" id="KW-0812">Transmembrane</keyword>
<protein>
    <submittedName>
        <fullName evidence="4">ELMO domain-containing protein 3</fullName>
    </submittedName>
</protein>
<evidence type="ECO:0000313" key="4">
    <source>
        <dbReference type="EMBL" id="EGV93200.1"/>
    </source>
</evidence>
<dbReference type="InterPro" id="IPR050868">
    <property type="entry name" value="ELMO_domain-containing"/>
</dbReference>
<feature type="compositionally biased region" description="Acidic residues" evidence="1">
    <location>
        <begin position="131"/>
        <end position="147"/>
    </location>
</feature>
<evidence type="ECO:0000256" key="1">
    <source>
        <dbReference type="SAM" id="MobiDB-lite"/>
    </source>
</evidence>
<dbReference type="Pfam" id="PF17818">
    <property type="entry name" value="KCT2"/>
    <property type="match status" value="1"/>
</dbReference>
<reference evidence="5" key="1">
    <citation type="journal article" date="2011" name="Nat. Biotechnol.">
        <title>The genomic sequence of the Chinese hamster ovary (CHO)-K1 cell line.</title>
        <authorList>
            <person name="Xu X."/>
            <person name="Nagarajan H."/>
            <person name="Lewis N.E."/>
            <person name="Pan S."/>
            <person name="Cai Z."/>
            <person name="Liu X."/>
            <person name="Chen W."/>
            <person name="Xie M."/>
            <person name="Wang W."/>
            <person name="Hammond S."/>
            <person name="Andersen M.R."/>
            <person name="Neff N."/>
            <person name="Passarelli B."/>
            <person name="Koh W."/>
            <person name="Fan H.C."/>
            <person name="Wang J."/>
            <person name="Gui Y."/>
            <person name="Lee K.H."/>
            <person name="Betenbaugh M.J."/>
            <person name="Quake S.R."/>
            <person name="Famili I."/>
            <person name="Palsson B.O."/>
            <person name="Wang J."/>
        </authorList>
    </citation>
    <scope>NUCLEOTIDE SEQUENCE [LARGE SCALE GENOMIC DNA]</scope>
    <source>
        <strain evidence="5">CHO K1 cell line</strain>
    </source>
</reference>
<dbReference type="InParanoid" id="G3HPZ6"/>
<feature type="compositionally biased region" description="Basic and acidic residues" evidence="1">
    <location>
        <begin position="157"/>
        <end position="176"/>
    </location>
</feature>
<evidence type="ECO:0000259" key="3">
    <source>
        <dbReference type="PROSITE" id="PS51335"/>
    </source>
</evidence>
<name>G3HPZ6_CRIGR</name>
<dbReference type="EMBL" id="JH000593">
    <property type="protein sequence ID" value="EGV93200.1"/>
    <property type="molecule type" value="Genomic_DNA"/>
</dbReference>
<dbReference type="AlphaFoldDB" id="G3HPZ6"/>
<feature type="compositionally biased region" description="Low complexity" evidence="1">
    <location>
        <begin position="1"/>
        <end position="11"/>
    </location>
</feature>
<feature type="compositionally biased region" description="Basic and acidic residues" evidence="1">
    <location>
        <begin position="43"/>
        <end position="86"/>
    </location>
</feature>
<dbReference type="eggNOG" id="KOG2998">
    <property type="taxonomic scope" value="Eukaryota"/>
</dbReference>
<keyword evidence="2" id="KW-1133">Transmembrane helix</keyword>
<dbReference type="STRING" id="10029.G3HPZ6"/>
<dbReference type="PANTHER" id="PTHR12771">
    <property type="entry name" value="ENGULFMENT AND CELL MOTILITY"/>
    <property type="match status" value="1"/>
</dbReference>
<feature type="domain" description="ELMO" evidence="3">
    <location>
        <begin position="367"/>
        <end position="521"/>
    </location>
</feature>
<evidence type="ECO:0000313" key="5">
    <source>
        <dbReference type="Proteomes" id="UP000001075"/>
    </source>
</evidence>
<feature type="transmembrane region" description="Helical" evidence="2">
    <location>
        <begin position="189"/>
        <end position="207"/>
    </location>
</feature>
<dbReference type="InterPro" id="IPR006816">
    <property type="entry name" value="ELMO_dom"/>
</dbReference>
<organism evidence="4 5">
    <name type="scientific">Cricetulus griseus</name>
    <name type="common">Chinese hamster</name>
    <name type="synonym">Cricetulus barabensis griseus</name>
    <dbReference type="NCBI Taxonomy" id="10029"/>
    <lineage>
        <taxon>Eukaryota</taxon>
        <taxon>Metazoa</taxon>
        <taxon>Chordata</taxon>
        <taxon>Craniata</taxon>
        <taxon>Vertebrata</taxon>
        <taxon>Euteleostomi</taxon>
        <taxon>Mammalia</taxon>
        <taxon>Eutheria</taxon>
        <taxon>Euarchontoglires</taxon>
        <taxon>Glires</taxon>
        <taxon>Rodentia</taxon>
        <taxon>Myomorpha</taxon>
        <taxon>Muroidea</taxon>
        <taxon>Cricetidae</taxon>
        <taxon>Cricetinae</taxon>
        <taxon>Cricetulus</taxon>
    </lineage>
</organism>
<dbReference type="Proteomes" id="UP000001075">
    <property type="component" value="Unassembled WGS sequence"/>
</dbReference>
<feature type="compositionally biased region" description="Polar residues" evidence="1">
    <location>
        <begin position="20"/>
        <end position="36"/>
    </location>
</feature>
<evidence type="ECO:0000256" key="2">
    <source>
        <dbReference type="SAM" id="Phobius"/>
    </source>
</evidence>
<sequence length="578" mass="64093">MAAVSSSVGSGQRQVIAAKSPNQPQTADTQSTGTAQQPPPPDPKPDESRQKPPKDDSDKLTKVPADDRISKPSSDKETDKIDKTELAGKGQKPMLTSKTESGERPAGDSDFSLKPGKSSELTEAVETKETEEGDTEPEEGSPLEEDNEKVFDPSSSENREETLRESVNDEKDDSYKDSSGNTSAESSHFFAYLVTAAVLVAVLYIAYHNKRKIIAFALEGKRSKVTRRPKASDYQRLNLKISELKNHGIFQALTTETNGWQLGVVNSEVLRAQEEWDVVDTIHPDPEIGVSSQQPGQLISFSEALQHFQTLDLSSFKKRIQPTIRRTGLAALRHCLFGPPKLHQGLREERDLVLTIAQCGLDSQDPMHGRVLQTIYKKLTGSKFDCALHGDHWEDLGFQGANPATDLRGAGFLALLHLLYLVMDSKTLLMAQEIFRLSHHHIQQFPFCLMSVNITRIAIQALREECLSRECNRRQKVIPVVNSFYAAAFLHLARVWRTQQKTISDSGFVLKDLEVLAKKSPKRLLKTLEVYLARVSKGQASLLETQKCSGSEGSHSKDLTFTGVCDLQSHSFESTGLI</sequence>
<keyword evidence="2" id="KW-0472">Membrane</keyword>
<dbReference type="PaxDb" id="10029-XP_007625501.1"/>
<proteinExistence type="predicted"/>
<dbReference type="Pfam" id="PF04727">
    <property type="entry name" value="ELMO_CED12"/>
    <property type="match status" value="1"/>
</dbReference>
<dbReference type="PROSITE" id="PS51335">
    <property type="entry name" value="ELMO"/>
    <property type="match status" value="1"/>
</dbReference>